<comment type="subcellular location">
    <subcellularLocation>
        <location evidence="1">Cell membrane</location>
        <topology evidence="1">Multi-pass membrane protein</topology>
    </subcellularLocation>
</comment>
<dbReference type="GO" id="GO:0016763">
    <property type="term" value="F:pentosyltransferase activity"/>
    <property type="evidence" value="ECO:0007669"/>
    <property type="project" value="TreeGrafter"/>
</dbReference>
<sequence length="449" mass="51015">MSTLSGYPAYHPEMASSHEMPHGIMQAGFDRAFTKRLFWTAFLLHVVTVLLLMALGNGSIYEMSRDSYDYHVKSQVIAEGFLAGEINWGLWVDEGWFQFIGLVYMLFGAQMVLVLLINTILASCAAVLCYKIAGMAFDDESVARLSGLTLAWFPSAIYYTSLPLKEAPALFGALSVLYGIMIFRVGNKKGWWIWILCGLAIVASLRLYLCYVYSACTLFCLFPMRLTSGFSGLVRFGIVGAILAGGGLFLANAMGVDLSQYEAMRYFDIDYINKVRMGMNEGKTQLFKNRTDSQYSDNMLMNAYNLGMGFFYFFFSIDVTHVTRDRQLMALPEVFFFLYCFIYLIHGFWSGWKTRFHKVLPVFLFGTMIVLVYSSATTNKGTMYRWRVQALPFLIMVIVYGASVRQKGILYSLLQKFKCQLTPPLPFWNRPPVPVVTPYDEPQKRGDQS</sequence>
<accession>A0A3B1E112</accession>
<evidence type="ECO:0000256" key="6">
    <source>
        <dbReference type="ARBA" id="ARBA00022989"/>
    </source>
</evidence>
<feature type="transmembrane region" description="Helical" evidence="8">
    <location>
        <begin position="167"/>
        <end position="185"/>
    </location>
</feature>
<feature type="transmembrane region" description="Helical" evidence="8">
    <location>
        <begin position="388"/>
        <end position="404"/>
    </location>
</feature>
<dbReference type="InterPro" id="IPR050297">
    <property type="entry name" value="LipidA_mod_glycosyltrf_83"/>
</dbReference>
<keyword evidence="5 8" id="KW-0812">Transmembrane</keyword>
<organism evidence="9">
    <name type="scientific">hydrothermal vent metagenome</name>
    <dbReference type="NCBI Taxonomy" id="652676"/>
    <lineage>
        <taxon>unclassified sequences</taxon>
        <taxon>metagenomes</taxon>
        <taxon>ecological metagenomes</taxon>
    </lineage>
</organism>
<evidence type="ECO:0000256" key="8">
    <source>
        <dbReference type="SAM" id="Phobius"/>
    </source>
</evidence>
<reference evidence="9" key="1">
    <citation type="submission" date="2018-06" db="EMBL/GenBank/DDBJ databases">
        <authorList>
            <person name="Zhirakovskaya E."/>
        </authorList>
    </citation>
    <scope>NUCLEOTIDE SEQUENCE</scope>
</reference>
<evidence type="ECO:0008006" key="10">
    <source>
        <dbReference type="Google" id="ProtNLM"/>
    </source>
</evidence>
<keyword evidence="2" id="KW-1003">Cell membrane</keyword>
<feature type="transmembrane region" description="Helical" evidence="8">
    <location>
        <begin position="359"/>
        <end position="376"/>
    </location>
</feature>
<keyword evidence="7 8" id="KW-0472">Membrane</keyword>
<evidence type="ECO:0000256" key="5">
    <source>
        <dbReference type="ARBA" id="ARBA00022692"/>
    </source>
</evidence>
<evidence type="ECO:0000313" key="9">
    <source>
        <dbReference type="EMBL" id="VAX38815.1"/>
    </source>
</evidence>
<feature type="transmembrane region" description="Helical" evidence="8">
    <location>
        <begin position="97"/>
        <end position="130"/>
    </location>
</feature>
<keyword evidence="6 8" id="KW-1133">Transmembrane helix</keyword>
<evidence type="ECO:0000256" key="7">
    <source>
        <dbReference type="ARBA" id="ARBA00023136"/>
    </source>
</evidence>
<proteinExistence type="predicted"/>
<feature type="transmembrane region" description="Helical" evidence="8">
    <location>
        <begin position="192"/>
        <end position="214"/>
    </location>
</feature>
<dbReference type="GO" id="GO:0005886">
    <property type="term" value="C:plasma membrane"/>
    <property type="evidence" value="ECO:0007669"/>
    <property type="project" value="UniProtKB-SubCell"/>
</dbReference>
<feature type="transmembrane region" description="Helical" evidence="8">
    <location>
        <begin position="334"/>
        <end position="352"/>
    </location>
</feature>
<gene>
    <name evidence="9" type="ORF">MNBD_PLANCTO02-121</name>
</gene>
<dbReference type="AlphaFoldDB" id="A0A3B1E112"/>
<dbReference type="GO" id="GO:0008610">
    <property type="term" value="P:lipid biosynthetic process"/>
    <property type="evidence" value="ECO:0007669"/>
    <property type="project" value="UniProtKB-ARBA"/>
</dbReference>
<feature type="transmembrane region" description="Helical" evidence="8">
    <location>
        <begin position="303"/>
        <end position="322"/>
    </location>
</feature>
<name>A0A3B1E112_9ZZZZ</name>
<dbReference type="EMBL" id="UOGL01000263">
    <property type="protein sequence ID" value="VAX38815.1"/>
    <property type="molecule type" value="Genomic_DNA"/>
</dbReference>
<feature type="transmembrane region" description="Helical" evidence="8">
    <location>
        <begin position="142"/>
        <end position="161"/>
    </location>
</feature>
<dbReference type="PANTHER" id="PTHR33908">
    <property type="entry name" value="MANNOSYLTRANSFERASE YKCB-RELATED"/>
    <property type="match status" value="1"/>
</dbReference>
<protein>
    <recommendedName>
        <fullName evidence="10">Glycosyltransferase RgtA/B/C/D-like domain-containing protein</fullName>
    </recommendedName>
</protein>
<keyword evidence="4" id="KW-0808">Transferase</keyword>
<feature type="transmembrane region" description="Helical" evidence="8">
    <location>
        <begin position="234"/>
        <end position="256"/>
    </location>
</feature>
<evidence type="ECO:0000256" key="1">
    <source>
        <dbReference type="ARBA" id="ARBA00004651"/>
    </source>
</evidence>
<dbReference type="PANTHER" id="PTHR33908:SF11">
    <property type="entry name" value="MEMBRANE PROTEIN"/>
    <property type="match status" value="1"/>
</dbReference>
<keyword evidence="3" id="KW-0328">Glycosyltransferase</keyword>
<evidence type="ECO:0000256" key="2">
    <source>
        <dbReference type="ARBA" id="ARBA00022475"/>
    </source>
</evidence>
<feature type="transmembrane region" description="Helical" evidence="8">
    <location>
        <begin position="37"/>
        <end position="56"/>
    </location>
</feature>
<evidence type="ECO:0000256" key="3">
    <source>
        <dbReference type="ARBA" id="ARBA00022676"/>
    </source>
</evidence>
<evidence type="ECO:0000256" key="4">
    <source>
        <dbReference type="ARBA" id="ARBA00022679"/>
    </source>
</evidence>